<feature type="compositionally biased region" description="Basic and acidic residues" evidence="1">
    <location>
        <begin position="39"/>
        <end position="50"/>
    </location>
</feature>
<evidence type="ECO:0000256" key="1">
    <source>
        <dbReference type="SAM" id="MobiDB-lite"/>
    </source>
</evidence>
<sequence length="112" mass="12703">MPPTIYAIRCCSIPQSLHSDAIPTEAKDIRRPQYYNLEAKAKGEPRKMEELTMETHAPPIERKRHGPQNPDPSKREVVSHIKTIIPPHSSHNHEPKPHADDCTSKPVSTRDT</sequence>
<gene>
    <name evidence="2" type="ORF">SCLCIDRAFT_34343</name>
</gene>
<keyword evidence="3" id="KW-1185">Reference proteome</keyword>
<dbReference type="Proteomes" id="UP000053989">
    <property type="component" value="Unassembled WGS sequence"/>
</dbReference>
<protein>
    <submittedName>
        <fullName evidence="2">Uncharacterized protein</fullName>
    </submittedName>
</protein>
<feature type="compositionally biased region" description="Basic and acidic residues" evidence="1">
    <location>
        <begin position="91"/>
        <end position="112"/>
    </location>
</feature>
<dbReference type="EMBL" id="KN822465">
    <property type="protein sequence ID" value="KIM50383.1"/>
    <property type="molecule type" value="Genomic_DNA"/>
</dbReference>
<accession>A0A0C2YKT6</accession>
<reference evidence="2 3" key="1">
    <citation type="submission" date="2014-04" db="EMBL/GenBank/DDBJ databases">
        <authorList>
            <consortium name="DOE Joint Genome Institute"/>
            <person name="Kuo A."/>
            <person name="Kohler A."/>
            <person name="Nagy L.G."/>
            <person name="Floudas D."/>
            <person name="Copeland A."/>
            <person name="Barry K.W."/>
            <person name="Cichocki N."/>
            <person name="Veneault-Fourrey C."/>
            <person name="LaButti K."/>
            <person name="Lindquist E.A."/>
            <person name="Lipzen A."/>
            <person name="Lundell T."/>
            <person name="Morin E."/>
            <person name="Murat C."/>
            <person name="Sun H."/>
            <person name="Tunlid A."/>
            <person name="Henrissat B."/>
            <person name="Grigoriev I.V."/>
            <person name="Hibbett D.S."/>
            <person name="Martin F."/>
            <person name="Nordberg H.P."/>
            <person name="Cantor M.N."/>
            <person name="Hua S.X."/>
        </authorList>
    </citation>
    <scope>NUCLEOTIDE SEQUENCE [LARGE SCALE GENOMIC DNA]</scope>
    <source>
        <strain evidence="2 3">Foug A</strain>
    </source>
</reference>
<proteinExistence type="predicted"/>
<name>A0A0C2YKT6_9AGAM</name>
<evidence type="ECO:0000313" key="3">
    <source>
        <dbReference type="Proteomes" id="UP000053989"/>
    </source>
</evidence>
<organism evidence="2 3">
    <name type="scientific">Scleroderma citrinum Foug A</name>
    <dbReference type="NCBI Taxonomy" id="1036808"/>
    <lineage>
        <taxon>Eukaryota</taxon>
        <taxon>Fungi</taxon>
        <taxon>Dikarya</taxon>
        <taxon>Basidiomycota</taxon>
        <taxon>Agaricomycotina</taxon>
        <taxon>Agaricomycetes</taxon>
        <taxon>Agaricomycetidae</taxon>
        <taxon>Boletales</taxon>
        <taxon>Sclerodermatineae</taxon>
        <taxon>Sclerodermataceae</taxon>
        <taxon>Scleroderma</taxon>
    </lineage>
</organism>
<feature type="region of interest" description="Disordered" evidence="1">
    <location>
        <begin position="38"/>
        <end position="112"/>
    </location>
</feature>
<dbReference type="HOGENOM" id="CLU_2147361_0_0_1"/>
<reference evidence="3" key="2">
    <citation type="submission" date="2015-01" db="EMBL/GenBank/DDBJ databases">
        <title>Evolutionary Origins and Diversification of the Mycorrhizal Mutualists.</title>
        <authorList>
            <consortium name="DOE Joint Genome Institute"/>
            <consortium name="Mycorrhizal Genomics Consortium"/>
            <person name="Kohler A."/>
            <person name="Kuo A."/>
            <person name="Nagy L.G."/>
            <person name="Floudas D."/>
            <person name="Copeland A."/>
            <person name="Barry K.W."/>
            <person name="Cichocki N."/>
            <person name="Veneault-Fourrey C."/>
            <person name="LaButti K."/>
            <person name="Lindquist E.A."/>
            <person name="Lipzen A."/>
            <person name="Lundell T."/>
            <person name="Morin E."/>
            <person name="Murat C."/>
            <person name="Riley R."/>
            <person name="Ohm R."/>
            <person name="Sun H."/>
            <person name="Tunlid A."/>
            <person name="Henrissat B."/>
            <person name="Grigoriev I.V."/>
            <person name="Hibbett D.S."/>
            <person name="Martin F."/>
        </authorList>
    </citation>
    <scope>NUCLEOTIDE SEQUENCE [LARGE SCALE GENOMIC DNA]</scope>
    <source>
        <strain evidence="3">Foug A</strain>
    </source>
</reference>
<evidence type="ECO:0000313" key="2">
    <source>
        <dbReference type="EMBL" id="KIM50383.1"/>
    </source>
</evidence>
<dbReference type="AlphaFoldDB" id="A0A0C2YKT6"/>
<dbReference type="InParanoid" id="A0A0C2YKT6"/>